<dbReference type="Gene3D" id="3.40.50.2000">
    <property type="entry name" value="Glycogen Phosphorylase B"/>
    <property type="match status" value="2"/>
</dbReference>
<organism evidence="3 4">
    <name type="scientific">Archangium gephyra</name>
    <dbReference type="NCBI Taxonomy" id="48"/>
    <lineage>
        <taxon>Bacteria</taxon>
        <taxon>Pseudomonadati</taxon>
        <taxon>Myxococcota</taxon>
        <taxon>Myxococcia</taxon>
        <taxon>Myxococcales</taxon>
        <taxon>Cystobacterineae</taxon>
        <taxon>Archangiaceae</taxon>
        <taxon>Archangium</taxon>
    </lineage>
</organism>
<dbReference type="GO" id="GO:0016757">
    <property type="term" value="F:glycosyltransferase activity"/>
    <property type="evidence" value="ECO:0007669"/>
    <property type="project" value="InterPro"/>
</dbReference>
<evidence type="ECO:0000313" key="4">
    <source>
        <dbReference type="Proteomes" id="UP000249061"/>
    </source>
</evidence>
<gene>
    <name evidence="3" type="ORF">DI536_31655</name>
</gene>
<feature type="domain" description="Glycosyltransferase subfamily 4-like N-terminal" evidence="2">
    <location>
        <begin position="49"/>
        <end position="197"/>
    </location>
</feature>
<name>A0A2W5SSK5_9BACT</name>
<dbReference type="InterPro" id="IPR001296">
    <property type="entry name" value="Glyco_trans_1"/>
</dbReference>
<dbReference type="Proteomes" id="UP000249061">
    <property type="component" value="Unassembled WGS sequence"/>
</dbReference>
<evidence type="ECO:0000313" key="3">
    <source>
        <dbReference type="EMBL" id="PZR05812.1"/>
    </source>
</evidence>
<sequence>MPPSLQRARVALVHDWLLTWRGGEKVLEAIAELFPAAPIFTLFHDAKDMPASIEAHRITASFLDRVPGAKTRHRHFLPLMPAAIRSLDVGDVDLVISSSHCVAKGIPVPRDAKHVAYVHAPLRYMWDRYDDYFGPGKASLPVRAAARTLRPALRAWDVLTSSRVDRFVANSSHVARQISQRYHRHARVIHPPVELERFTAQPLEGTGQGGYFLCLGALAPYKRVDLAIEAFRRTGQQLWIGGSGQSSQWLRDLPPNVKALGQVSDAELPALYGNARALIFPGVEDFGITPLESQAAGRPVIAFAEGGALETVTPRTGVFFEAQTVEHLVSALQSFDAFERSFVPLDARAHAMRFSRASFQRQLLEELAAVSRR</sequence>
<evidence type="ECO:0000259" key="2">
    <source>
        <dbReference type="Pfam" id="PF13439"/>
    </source>
</evidence>
<dbReference type="Pfam" id="PF13439">
    <property type="entry name" value="Glyco_transf_4"/>
    <property type="match status" value="1"/>
</dbReference>
<dbReference type="PANTHER" id="PTHR45947:SF3">
    <property type="entry name" value="SULFOQUINOVOSYL TRANSFERASE SQD2"/>
    <property type="match status" value="1"/>
</dbReference>
<proteinExistence type="predicted"/>
<dbReference type="EMBL" id="QFQP01000042">
    <property type="protein sequence ID" value="PZR05812.1"/>
    <property type="molecule type" value="Genomic_DNA"/>
</dbReference>
<dbReference type="AlphaFoldDB" id="A0A2W5SSK5"/>
<comment type="caution">
    <text evidence="3">The sequence shown here is derived from an EMBL/GenBank/DDBJ whole genome shotgun (WGS) entry which is preliminary data.</text>
</comment>
<dbReference type="PANTHER" id="PTHR45947">
    <property type="entry name" value="SULFOQUINOVOSYL TRANSFERASE SQD2"/>
    <property type="match status" value="1"/>
</dbReference>
<dbReference type="SUPFAM" id="SSF53756">
    <property type="entry name" value="UDP-Glycosyltransferase/glycogen phosphorylase"/>
    <property type="match status" value="1"/>
</dbReference>
<dbReference type="InterPro" id="IPR028098">
    <property type="entry name" value="Glyco_trans_4-like_N"/>
</dbReference>
<dbReference type="InterPro" id="IPR050194">
    <property type="entry name" value="Glycosyltransferase_grp1"/>
</dbReference>
<reference evidence="3 4" key="1">
    <citation type="submission" date="2017-08" db="EMBL/GenBank/DDBJ databases">
        <title>Infants hospitalized years apart are colonized by the same room-sourced microbial strains.</title>
        <authorList>
            <person name="Brooks B."/>
            <person name="Olm M.R."/>
            <person name="Firek B.A."/>
            <person name="Baker R."/>
            <person name="Thomas B.C."/>
            <person name="Morowitz M.J."/>
            <person name="Banfield J.F."/>
        </authorList>
    </citation>
    <scope>NUCLEOTIDE SEQUENCE [LARGE SCALE GENOMIC DNA]</scope>
    <source>
        <strain evidence="3">S2_003_000_R2_14</strain>
    </source>
</reference>
<accession>A0A2W5SSK5</accession>
<dbReference type="Pfam" id="PF00534">
    <property type="entry name" value="Glycos_transf_1"/>
    <property type="match status" value="1"/>
</dbReference>
<keyword evidence="3" id="KW-0808">Transferase</keyword>
<protein>
    <submittedName>
        <fullName evidence="3">Glycosyltransferase family 4 protein</fullName>
    </submittedName>
</protein>
<feature type="domain" description="Glycosyl transferase family 1" evidence="1">
    <location>
        <begin position="211"/>
        <end position="334"/>
    </location>
</feature>
<evidence type="ECO:0000259" key="1">
    <source>
        <dbReference type="Pfam" id="PF00534"/>
    </source>
</evidence>